<evidence type="ECO:0000313" key="1">
    <source>
        <dbReference type="EMBL" id="MBD2185245.1"/>
    </source>
</evidence>
<proteinExistence type="predicted"/>
<accession>A0A926VJR9</accession>
<comment type="caution">
    <text evidence="1">The sequence shown here is derived from an EMBL/GenBank/DDBJ whole genome shotgun (WGS) entry which is preliminary data.</text>
</comment>
<dbReference type="RefSeq" id="WP_190473256.1">
    <property type="nucleotide sequence ID" value="NZ_JACJPW010000113.1"/>
</dbReference>
<reference evidence="1" key="1">
    <citation type="journal article" date="2015" name="ISME J.">
        <title>Draft Genome Sequence of Streptomyces incarnatus NRRL8089, which Produces the Nucleoside Antibiotic Sinefungin.</title>
        <authorList>
            <person name="Oshima K."/>
            <person name="Hattori M."/>
            <person name="Shimizu H."/>
            <person name="Fukuda K."/>
            <person name="Nemoto M."/>
            <person name="Inagaki K."/>
            <person name="Tamura T."/>
        </authorList>
    </citation>
    <scope>NUCLEOTIDE SEQUENCE</scope>
    <source>
        <strain evidence="1">FACHB-1375</strain>
    </source>
</reference>
<name>A0A926VJR9_9CYAN</name>
<keyword evidence="2" id="KW-1185">Reference proteome</keyword>
<dbReference type="AlphaFoldDB" id="A0A926VJR9"/>
<dbReference type="EMBL" id="JACJPW010000113">
    <property type="protein sequence ID" value="MBD2185245.1"/>
    <property type="molecule type" value="Genomic_DNA"/>
</dbReference>
<reference evidence="1" key="2">
    <citation type="submission" date="2020-08" db="EMBL/GenBank/DDBJ databases">
        <authorList>
            <person name="Chen M."/>
            <person name="Teng W."/>
            <person name="Zhao L."/>
            <person name="Hu C."/>
            <person name="Zhou Y."/>
            <person name="Han B."/>
            <person name="Song L."/>
            <person name="Shu W."/>
        </authorList>
    </citation>
    <scope>NUCLEOTIDE SEQUENCE</scope>
    <source>
        <strain evidence="1">FACHB-1375</strain>
    </source>
</reference>
<gene>
    <name evidence="1" type="ORF">H6G03_29930</name>
</gene>
<sequence>MEAIDRLLLANSKSKGKRPYFFDDPAVERVLNITLAVAMEHAVTRERLDTIERLLIAKGILSRAEIDTYEPDTIAAEERQRWQAEYIARILRIIQQELEALENPENNRDVEDIAEELGRT</sequence>
<protein>
    <submittedName>
        <fullName evidence="1">Uncharacterized protein</fullName>
    </submittedName>
</protein>
<organism evidence="1 2">
    <name type="scientific">Aerosakkonema funiforme FACHB-1375</name>
    <dbReference type="NCBI Taxonomy" id="2949571"/>
    <lineage>
        <taxon>Bacteria</taxon>
        <taxon>Bacillati</taxon>
        <taxon>Cyanobacteriota</taxon>
        <taxon>Cyanophyceae</taxon>
        <taxon>Oscillatoriophycideae</taxon>
        <taxon>Aerosakkonematales</taxon>
        <taxon>Aerosakkonemataceae</taxon>
        <taxon>Aerosakkonema</taxon>
    </lineage>
</organism>
<evidence type="ECO:0000313" key="2">
    <source>
        <dbReference type="Proteomes" id="UP000641646"/>
    </source>
</evidence>
<dbReference type="Proteomes" id="UP000641646">
    <property type="component" value="Unassembled WGS sequence"/>
</dbReference>